<gene>
    <name evidence="1" type="ORF">U27_03667</name>
</gene>
<evidence type="ECO:0000313" key="1">
    <source>
        <dbReference type="EMBL" id="GAK56704.1"/>
    </source>
</evidence>
<proteinExistence type="predicted"/>
<reference evidence="1 2" key="1">
    <citation type="journal article" date="2015" name="PeerJ">
        <title>First genomic representation of candidate bacterial phylum KSB3 points to enhanced environmental sensing as a trigger of wastewater bulking.</title>
        <authorList>
            <person name="Sekiguchi Y."/>
            <person name="Ohashi A."/>
            <person name="Parks D.H."/>
            <person name="Yamauchi T."/>
            <person name="Tyson G.W."/>
            <person name="Hugenholtz P."/>
        </authorList>
    </citation>
    <scope>NUCLEOTIDE SEQUENCE [LARGE SCALE GENOMIC DNA]</scope>
</reference>
<sequence length="431" mass="49947">MERKIWRILVACSVWIGMFYPIGSLAQDFSFDLNEIEKKPYEYIAALSFTPSFSLLNRDSLFYRLKYDDDDERFVDDYRLAIEASGSYAIAQTKLVAAGKYGVTYTDDEWTDDGVFYELYGQSALNPNVTVWLGKKTVKWGRGYIWNPAAFVGKQKDVNDVDANLEGYYLAMGEFVKSFDAPLQTFSITPIIIPVSNDLNQDFSDSHSMNFALSLYFLLADTDIGLYGFTDDHGQWKVGGDFSRNLLTNWEIHAEWAYEDVSERWYLDQEYVLQRTSQSATNVLFGTRYLAPSNTTIIAEYLHNDTGYSQSEMDNFFDAADVVLNTENRQPLSSVKSFQKDQFSGQFLMQDYLYLKISQPEPFDLLYFTPSAFLIYNLNDDSVRFGSEFKYSRFTNLDLTMRQQYFPSYQDTEFGEKMNAYKIELSVKKYF</sequence>
<dbReference type="eggNOG" id="ENOG502Z8X3">
    <property type="taxonomic scope" value="Bacteria"/>
</dbReference>
<organism evidence="1 2">
    <name type="scientific">Vecturithrix granuli</name>
    <dbReference type="NCBI Taxonomy" id="1499967"/>
    <lineage>
        <taxon>Bacteria</taxon>
        <taxon>Candidatus Moduliflexota</taxon>
        <taxon>Candidatus Vecturitrichia</taxon>
        <taxon>Candidatus Vecturitrichales</taxon>
        <taxon>Candidatus Vecturitrichaceae</taxon>
        <taxon>Candidatus Vecturithrix</taxon>
    </lineage>
</organism>
<evidence type="ECO:0000313" key="2">
    <source>
        <dbReference type="Proteomes" id="UP000030661"/>
    </source>
</evidence>
<dbReference type="Proteomes" id="UP000030661">
    <property type="component" value="Unassembled WGS sequence"/>
</dbReference>
<dbReference type="STRING" id="1499967.U27_03667"/>
<evidence type="ECO:0008006" key="3">
    <source>
        <dbReference type="Google" id="ProtNLM"/>
    </source>
</evidence>
<dbReference type="EMBL" id="DF820465">
    <property type="protein sequence ID" value="GAK56704.1"/>
    <property type="molecule type" value="Genomic_DNA"/>
</dbReference>
<dbReference type="AlphaFoldDB" id="A0A081BWJ9"/>
<protein>
    <recommendedName>
        <fullName evidence="3">Alginate export domain-containing protein</fullName>
    </recommendedName>
</protein>
<name>A0A081BWJ9_VECG1</name>
<keyword evidence="2" id="KW-1185">Reference proteome</keyword>
<accession>A0A081BWJ9</accession>
<dbReference type="HOGENOM" id="CLU_642155_0_0_0"/>